<dbReference type="Gene3D" id="3.30.40.10">
    <property type="entry name" value="Zinc/RING finger domain, C3HC4 (zinc finger)"/>
    <property type="match status" value="1"/>
</dbReference>
<evidence type="ECO:0000256" key="1">
    <source>
        <dbReference type="ARBA" id="ARBA00004123"/>
    </source>
</evidence>
<dbReference type="InterPro" id="IPR057053">
    <property type="entry name" value="MYND_ZMYND11_ZMYD8"/>
</dbReference>
<feature type="transmembrane region" description="Helical" evidence="15">
    <location>
        <begin position="749"/>
        <end position="771"/>
    </location>
</feature>
<dbReference type="SUPFAM" id="SSF63748">
    <property type="entry name" value="Tudor/PWWP/MBT"/>
    <property type="match status" value="1"/>
</dbReference>
<evidence type="ECO:0000256" key="7">
    <source>
        <dbReference type="ARBA" id="ARBA00022833"/>
    </source>
</evidence>
<dbReference type="PROSITE" id="PS50812">
    <property type="entry name" value="PWWP"/>
    <property type="match status" value="1"/>
</dbReference>
<keyword evidence="2" id="KW-0678">Repressor</keyword>
<dbReference type="InterPro" id="IPR048589">
    <property type="entry name" value="SAMD1-like_WH"/>
</dbReference>
<dbReference type="GO" id="GO:0003714">
    <property type="term" value="F:transcription corepressor activity"/>
    <property type="evidence" value="ECO:0007669"/>
    <property type="project" value="InterPro"/>
</dbReference>
<dbReference type="GO" id="GO:0003677">
    <property type="term" value="F:DNA binding"/>
    <property type="evidence" value="ECO:0007669"/>
    <property type="project" value="InterPro"/>
</dbReference>
<dbReference type="PANTHER" id="PTHR46379:SF1">
    <property type="entry name" value="ZINC FINGER MYND DOMAIN-CONTAINING PROTEIN 11"/>
    <property type="match status" value="1"/>
</dbReference>
<dbReference type="SMART" id="SM00249">
    <property type="entry name" value="PHD"/>
    <property type="match status" value="1"/>
</dbReference>
<dbReference type="GO" id="GO:0034243">
    <property type="term" value="P:regulation of transcription elongation by RNA polymerase II"/>
    <property type="evidence" value="ECO:0007669"/>
    <property type="project" value="InterPro"/>
</dbReference>
<dbReference type="PROSITE" id="PS50865">
    <property type="entry name" value="ZF_MYND_2"/>
    <property type="match status" value="1"/>
</dbReference>
<dbReference type="GO" id="GO:0009966">
    <property type="term" value="P:regulation of signal transduction"/>
    <property type="evidence" value="ECO:0007669"/>
    <property type="project" value="TreeGrafter"/>
</dbReference>
<dbReference type="InterPro" id="IPR013083">
    <property type="entry name" value="Znf_RING/FYVE/PHD"/>
</dbReference>
<accession>A0A8J2WRD0</accession>
<reference evidence="19" key="1">
    <citation type="submission" date="2021-11" db="EMBL/GenBank/DDBJ databases">
        <authorList>
            <person name="Schell T."/>
        </authorList>
    </citation>
    <scope>NUCLEOTIDE SEQUENCE</scope>
    <source>
        <strain evidence="19">M5</strain>
    </source>
</reference>
<dbReference type="Proteomes" id="UP000789390">
    <property type="component" value="Unassembled WGS sequence"/>
</dbReference>
<dbReference type="PROSITE" id="PS01359">
    <property type="entry name" value="ZF_PHD_1"/>
    <property type="match status" value="1"/>
</dbReference>
<dbReference type="SUPFAM" id="SSF144232">
    <property type="entry name" value="HIT/MYND zinc finger-like"/>
    <property type="match status" value="1"/>
</dbReference>
<dbReference type="Pfam" id="PF03151">
    <property type="entry name" value="TPT"/>
    <property type="match status" value="2"/>
</dbReference>
<evidence type="ECO:0000256" key="15">
    <source>
        <dbReference type="SAM" id="Phobius"/>
    </source>
</evidence>
<dbReference type="InterPro" id="IPR004853">
    <property type="entry name" value="Sugar_P_trans_dom"/>
</dbReference>
<evidence type="ECO:0000256" key="4">
    <source>
        <dbReference type="ARBA" id="ARBA00022553"/>
    </source>
</evidence>
<dbReference type="InterPro" id="IPR047269">
    <property type="entry name" value="ZMY11"/>
</dbReference>
<dbReference type="InterPro" id="IPR002893">
    <property type="entry name" value="Znf_MYND"/>
</dbReference>
<evidence type="ECO:0000256" key="9">
    <source>
        <dbReference type="ARBA" id="ARBA00022853"/>
    </source>
</evidence>
<dbReference type="PROSITE" id="PS52014">
    <property type="entry name" value="SAMD1_WH"/>
    <property type="match status" value="1"/>
</dbReference>
<keyword evidence="3" id="KW-1017">Isopeptide bond</keyword>
<dbReference type="SUPFAM" id="SSF47370">
    <property type="entry name" value="Bromodomain"/>
    <property type="match status" value="1"/>
</dbReference>
<keyword evidence="11" id="KW-0539">Nucleus</keyword>
<evidence type="ECO:0000256" key="5">
    <source>
        <dbReference type="ARBA" id="ARBA00022723"/>
    </source>
</evidence>
<evidence type="ECO:0000313" key="20">
    <source>
        <dbReference type="Proteomes" id="UP000789390"/>
    </source>
</evidence>
<dbReference type="GO" id="GO:0006325">
    <property type="term" value="P:chromatin organization"/>
    <property type="evidence" value="ECO:0007669"/>
    <property type="project" value="UniProtKB-KW"/>
</dbReference>
<comment type="caution">
    <text evidence="19">The sequence shown here is derived from an EMBL/GenBank/DDBJ whole genome shotgun (WGS) entry which is preliminary data.</text>
</comment>
<dbReference type="InterPro" id="IPR001965">
    <property type="entry name" value="Znf_PHD"/>
</dbReference>
<name>A0A8J2WRD0_9CRUS</name>
<evidence type="ECO:0000256" key="11">
    <source>
        <dbReference type="ARBA" id="ARBA00023242"/>
    </source>
</evidence>
<feature type="region of interest" description="Disordered" evidence="14">
    <location>
        <begin position="401"/>
        <end position="431"/>
    </location>
</feature>
<feature type="domain" description="MYND-type" evidence="17">
    <location>
        <begin position="636"/>
        <end position="671"/>
    </location>
</feature>
<sequence>MQKEKRTSYLKIHRQGDPLTCQRIWDLIKDLRVERKLAATKENVVQEYCKKYNVEGKYVRDQLKFLLEDKLIQQKTIAAVKGSNKGIEQNIYVIPLESEIDLTGKNDWYCFECHKPGEVLNCISCPRVYHVHCLGSLEAQNTDAFICPFCKGVKADQNVLEDQDARRELNDLVYYACARLEEKLPLEKYGWKENALNNNAVTPHTTDRCAARLSKITKETSGDEKEWRTKFLLRFPLITVQKIIDKADRQVYKSLDQFQMDSLIIVHNVTVFYGENDILADAARTMLRTCKYEIGEINLCRDCYKRSNEPEGPDWFCLPCSPPHELVYAKAQGFPYWPAKVLSKTNDLYDVRFFGHGHDRLTLNKMHTKSIDAVKAPAKKSAHWCKAVEELKKHQMMLAEQAGSSIETDEQSDDEMSNEEENDVSSTSNPTLNLKSCSVSINTLDYKALFPNKIEKRLEPVISGSELPFSEERVISQEESNADHAMLDLSNLMALQDNPIFPESNEIETAEKVMKDFTVSAAAFQTSESNIELLEAKEKMAVLDKEINIKQQKIEEQMRLIEKQEKEIEDLKESSDSKSQILQQQIEALKESHASKSQTKQQEMETLKESHASAIRILLENHAKEIAKTKTKIWCSNQCGSEGLYHCCMTTSYCNNECQLDHWKKGHKKSCKRDRVDKEAKEHSKRTKDYGANKAEQTTPVITHFKMRPLETEMGNEEELRLRISLSPINKDCSTGMVSGKTGLSHPTAIFLMVYWYLFSAFNLFANKYVISYLKGDPALLAMSQMLMCMCLGFVQLRYSCGLFVSRQSSGGWSSIQRKKLVQRPMLILGSLRFTTLVLGLTSLSYVPVSFAETIKSSAPMFTVMISSIFTGMKFLLCQVFLYAIYFLILFLTKTGEKTGMYVNLSLIPIMGGLALCSATELSFNMQGFIAVLLTNLSECLQNVYSKVLLSSERHKYGPAELQFFTSLASFVIQIMASFFLIDWAKIQLSPILVGAMLLNGAFFHFQSITEYALLEYITPVTHSVANTVKRALLIWLSIILFGNAISLYSGLGTFVVIAGVFGYNKARQLDAQRIQRLITPEGYPPKIAL</sequence>
<dbReference type="GO" id="GO:0005634">
    <property type="term" value="C:nucleus"/>
    <property type="evidence" value="ECO:0007669"/>
    <property type="project" value="UniProtKB-SubCell"/>
</dbReference>
<keyword evidence="15" id="KW-0812">Transmembrane</keyword>
<dbReference type="EMBL" id="CAKKLH010000286">
    <property type="protein sequence ID" value="CAH0108590.1"/>
    <property type="molecule type" value="Genomic_DNA"/>
</dbReference>
<evidence type="ECO:0000256" key="12">
    <source>
        <dbReference type="PROSITE-ProRule" id="PRU00134"/>
    </source>
</evidence>
<keyword evidence="8" id="KW-0832">Ubl conjugation</keyword>
<feature type="coiled-coil region" evidence="13">
    <location>
        <begin position="533"/>
        <end position="581"/>
    </location>
</feature>
<dbReference type="GO" id="GO:0008270">
    <property type="term" value="F:zinc ion binding"/>
    <property type="evidence" value="ECO:0007669"/>
    <property type="project" value="UniProtKB-KW"/>
</dbReference>
<keyword evidence="4" id="KW-0597">Phosphoprotein</keyword>
<protein>
    <submittedName>
        <fullName evidence="19">Uncharacterized protein</fullName>
    </submittedName>
</protein>
<dbReference type="InterPro" id="IPR019786">
    <property type="entry name" value="Zinc_finger_PHD-type_CS"/>
</dbReference>
<keyword evidence="10" id="KW-0103">Bromodomain</keyword>
<evidence type="ECO:0000259" key="16">
    <source>
        <dbReference type="PROSITE" id="PS50812"/>
    </source>
</evidence>
<dbReference type="Gene3D" id="2.30.30.140">
    <property type="match status" value="1"/>
</dbReference>
<feature type="transmembrane region" description="Helical" evidence="15">
    <location>
        <begin position="1035"/>
        <end position="1064"/>
    </location>
</feature>
<dbReference type="SUPFAM" id="SSF57903">
    <property type="entry name" value="FYVE/PHD zinc finger"/>
    <property type="match status" value="1"/>
</dbReference>
<dbReference type="OrthoDB" id="6418713at2759"/>
<evidence type="ECO:0000259" key="18">
    <source>
        <dbReference type="PROSITE" id="PS52014"/>
    </source>
</evidence>
<evidence type="ECO:0000256" key="13">
    <source>
        <dbReference type="SAM" id="Coils"/>
    </source>
</evidence>
<feature type="transmembrane region" description="Helical" evidence="15">
    <location>
        <begin position="901"/>
        <end position="924"/>
    </location>
</feature>
<dbReference type="PANTHER" id="PTHR46379">
    <property type="entry name" value="ZINC FINGER MYND DOMAIN-CONTAINING"/>
    <property type="match status" value="1"/>
</dbReference>
<keyword evidence="13" id="KW-0175">Coiled coil</keyword>
<evidence type="ECO:0000256" key="2">
    <source>
        <dbReference type="ARBA" id="ARBA00022491"/>
    </source>
</evidence>
<gene>
    <name evidence="19" type="ORF">DGAL_LOCUS11986</name>
</gene>
<dbReference type="InterPro" id="IPR011011">
    <property type="entry name" value="Znf_FYVE_PHD"/>
</dbReference>
<feature type="compositionally biased region" description="Acidic residues" evidence="14">
    <location>
        <begin position="407"/>
        <end position="423"/>
    </location>
</feature>
<dbReference type="SMART" id="SM00293">
    <property type="entry name" value="PWWP"/>
    <property type="match status" value="1"/>
</dbReference>
<feature type="transmembrane region" description="Helical" evidence="15">
    <location>
        <begin position="861"/>
        <end position="889"/>
    </location>
</feature>
<evidence type="ECO:0000256" key="6">
    <source>
        <dbReference type="ARBA" id="ARBA00022771"/>
    </source>
</evidence>
<evidence type="ECO:0000313" key="19">
    <source>
        <dbReference type="EMBL" id="CAH0108590.1"/>
    </source>
</evidence>
<evidence type="ECO:0000256" key="10">
    <source>
        <dbReference type="ARBA" id="ARBA00023117"/>
    </source>
</evidence>
<keyword evidence="9" id="KW-0156">Chromatin regulator</keyword>
<feature type="domain" description="PWWP" evidence="16">
    <location>
        <begin position="323"/>
        <end position="360"/>
    </location>
</feature>
<dbReference type="AlphaFoldDB" id="A0A8J2WRD0"/>
<keyword evidence="5" id="KW-0479">Metal-binding</keyword>
<dbReference type="InterPro" id="IPR047268">
    <property type="entry name" value="PWWP_BS69"/>
</dbReference>
<dbReference type="Pfam" id="PF24324">
    <property type="entry name" value="MYND_ZMYND11_ZMYD8"/>
    <property type="match status" value="1"/>
</dbReference>
<keyword evidence="15" id="KW-1133">Transmembrane helix</keyword>
<comment type="subcellular location">
    <subcellularLocation>
        <location evidence="1">Nucleus</location>
    </subcellularLocation>
</comment>
<feature type="transmembrane region" description="Helical" evidence="15">
    <location>
        <begin position="992"/>
        <end position="1015"/>
    </location>
</feature>
<keyword evidence="20" id="KW-1185">Reference proteome</keyword>
<dbReference type="InterPro" id="IPR036427">
    <property type="entry name" value="Bromodomain-like_sf"/>
</dbReference>
<proteinExistence type="predicted"/>
<organism evidence="19 20">
    <name type="scientific">Daphnia galeata</name>
    <dbReference type="NCBI Taxonomy" id="27404"/>
    <lineage>
        <taxon>Eukaryota</taxon>
        <taxon>Metazoa</taxon>
        <taxon>Ecdysozoa</taxon>
        <taxon>Arthropoda</taxon>
        <taxon>Crustacea</taxon>
        <taxon>Branchiopoda</taxon>
        <taxon>Diplostraca</taxon>
        <taxon>Cladocera</taxon>
        <taxon>Anomopoda</taxon>
        <taxon>Daphniidae</taxon>
        <taxon>Daphnia</taxon>
    </lineage>
</organism>
<keyword evidence="15" id="KW-0472">Membrane</keyword>
<dbReference type="InterPro" id="IPR000313">
    <property type="entry name" value="PWWP_dom"/>
</dbReference>
<dbReference type="Gene3D" id="6.10.140.2220">
    <property type="match status" value="1"/>
</dbReference>
<evidence type="ECO:0000256" key="3">
    <source>
        <dbReference type="ARBA" id="ARBA00022499"/>
    </source>
</evidence>
<keyword evidence="6 12" id="KW-0863">Zinc-finger</keyword>
<feature type="domain" description="SAMD1-like winged helix (WH)" evidence="18">
    <location>
        <begin position="12"/>
        <end position="89"/>
    </location>
</feature>
<keyword evidence="7" id="KW-0862">Zinc</keyword>
<feature type="transmembrane region" description="Helical" evidence="15">
    <location>
        <begin position="964"/>
        <end position="985"/>
    </location>
</feature>
<evidence type="ECO:0000259" key="17">
    <source>
        <dbReference type="PROSITE" id="PS50865"/>
    </source>
</evidence>
<dbReference type="CDD" id="cd20159">
    <property type="entry name" value="PWWP_BS69"/>
    <property type="match status" value="1"/>
</dbReference>
<feature type="transmembrane region" description="Helical" evidence="15">
    <location>
        <begin position="826"/>
        <end position="849"/>
    </location>
</feature>
<dbReference type="CDD" id="cd15537">
    <property type="entry name" value="PHD_BS69"/>
    <property type="match status" value="1"/>
</dbReference>
<evidence type="ECO:0000256" key="14">
    <source>
        <dbReference type="SAM" id="MobiDB-lite"/>
    </source>
</evidence>
<dbReference type="Gene3D" id="1.20.920.10">
    <property type="entry name" value="Bromodomain-like"/>
    <property type="match status" value="1"/>
</dbReference>
<evidence type="ECO:0000256" key="8">
    <source>
        <dbReference type="ARBA" id="ARBA00022843"/>
    </source>
</evidence>